<feature type="domain" description="AMP-binding enzyme C-terminal" evidence="6">
    <location>
        <begin position="392"/>
        <end position="472"/>
    </location>
</feature>
<evidence type="ECO:0000256" key="2">
    <source>
        <dbReference type="ARBA" id="ARBA00022598"/>
    </source>
</evidence>
<evidence type="ECO:0000256" key="3">
    <source>
        <dbReference type="ARBA" id="ARBA00022741"/>
    </source>
</evidence>
<proteinExistence type="predicted"/>
<evidence type="ECO:0000313" key="7">
    <source>
        <dbReference type="EMBL" id="VDM35197.1"/>
    </source>
</evidence>
<dbReference type="Gene3D" id="3.30.300.30">
    <property type="match status" value="1"/>
</dbReference>
<evidence type="ECO:0000256" key="1">
    <source>
        <dbReference type="ARBA" id="ARBA00013275"/>
    </source>
</evidence>
<reference evidence="9" key="1">
    <citation type="submission" date="2017-02" db="UniProtKB">
        <authorList>
            <consortium name="WormBaseParasite"/>
        </authorList>
    </citation>
    <scope>IDENTIFICATION</scope>
</reference>
<evidence type="ECO:0000259" key="5">
    <source>
        <dbReference type="Pfam" id="PF00501"/>
    </source>
</evidence>
<dbReference type="PANTHER" id="PTHR24095">
    <property type="entry name" value="ACETYL-COENZYME A SYNTHETASE"/>
    <property type="match status" value="1"/>
</dbReference>
<dbReference type="GO" id="GO:0006085">
    <property type="term" value="P:acetyl-CoA biosynthetic process"/>
    <property type="evidence" value="ECO:0007669"/>
    <property type="project" value="TreeGrafter"/>
</dbReference>
<dbReference type="EMBL" id="UYWX01021434">
    <property type="protein sequence ID" value="VDM35197.1"/>
    <property type="molecule type" value="Genomic_DNA"/>
</dbReference>
<dbReference type="Gene3D" id="3.40.50.12780">
    <property type="entry name" value="N-terminal domain of ligase-like"/>
    <property type="match status" value="1"/>
</dbReference>
<dbReference type="InterPro" id="IPR045851">
    <property type="entry name" value="AMP-bd_C_sf"/>
</dbReference>
<evidence type="ECO:0000313" key="9">
    <source>
        <dbReference type="WBParaSite" id="TTAC_0001023201-mRNA-1"/>
    </source>
</evidence>
<dbReference type="PANTHER" id="PTHR24095:SF244">
    <property type="entry name" value="ACETYL-COENZYME A SYNTHETASE"/>
    <property type="match status" value="1"/>
</dbReference>
<evidence type="ECO:0000259" key="6">
    <source>
        <dbReference type="Pfam" id="PF13193"/>
    </source>
</evidence>
<sequence>MAAGSRILVTCDGAWRGTKLIDLMKVANEAMEICESKSQPLEHCIVLRHLMPEKKAGAPVPVSDCPGIRPVRNFSVRMRADRDVWWDEAVPPVETDCPVEWMDAEDGLFILYSSGSTGRPKGLLHTTGGYMVYAATTAKYVFDLHPDDVYWCTADIGWITGHSYLIYGPLLNGITSVIFEGLPNWPDYGRYWSIVERYRVTKFYTAPTVIRMLIGAGEEHVKKYDRSSLKILGSVGEPINPSAWKWYYEVVGDSRCAIVDTFWQTETGGHMITTLPGAIPMRSGCAGRPFFGVDARIIKNEFDTSDEGGPTKKLSDDKCVEEGYLVFAAPWPGIARTIYGDHKRFEDVYFKRFPGYFMSGDGAVLDSENNFWITGRMDDMLNMSGHLLSTVEVESALGSHPLVAEAAAVARHHKVKGECLHCFVTLKDSVPQVITPELRQELVNLVRTKIAPFAAPDYIQAAPALPKTRSGKIIRRILRKIANGDREFGDTSTLADPSCLDYLCAEVEKTR</sequence>
<dbReference type="AlphaFoldDB" id="A0A0R3X9K7"/>
<dbReference type="Pfam" id="PF13193">
    <property type="entry name" value="AMP-binding_C"/>
    <property type="match status" value="1"/>
</dbReference>
<keyword evidence="3" id="KW-0547">Nucleotide-binding</keyword>
<organism evidence="9">
    <name type="scientific">Hydatigena taeniaeformis</name>
    <name type="common">Feline tapeworm</name>
    <name type="synonym">Taenia taeniaeformis</name>
    <dbReference type="NCBI Taxonomy" id="6205"/>
    <lineage>
        <taxon>Eukaryota</taxon>
        <taxon>Metazoa</taxon>
        <taxon>Spiralia</taxon>
        <taxon>Lophotrochozoa</taxon>
        <taxon>Platyhelminthes</taxon>
        <taxon>Cestoda</taxon>
        <taxon>Eucestoda</taxon>
        <taxon>Cyclophyllidea</taxon>
        <taxon>Taeniidae</taxon>
        <taxon>Hydatigera</taxon>
    </lineage>
</organism>
<dbReference type="GO" id="GO:0003987">
    <property type="term" value="F:acetate-CoA ligase activity"/>
    <property type="evidence" value="ECO:0007669"/>
    <property type="project" value="UniProtKB-EC"/>
</dbReference>
<keyword evidence="4" id="KW-0067">ATP-binding</keyword>
<dbReference type="Proteomes" id="UP000274429">
    <property type="component" value="Unassembled WGS sequence"/>
</dbReference>
<evidence type="ECO:0000313" key="8">
    <source>
        <dbReference type="Proteomes" id="UP000274429"/>
    </source>
</evidence>
<dbReference type="OrthoDB" id="1706066at2759"/>
<dbReference type="STRING" id="6205.A0A0R3X9K7"/>
<dbReference type="InterPro" id="IPR020845">
    <property type="entry name" value="AMP-binding_CS"/>
</dbReference>
<dbReference type="SUPFAM" id="SSF56801">
    <property type="entry name" value="Acetyl-CoA synthetase-like"/>
    <property type="match status" value="1"/>
</dbReference>
<reference evidence="7 8" key="2">
    <citation type="submission" date="2018-11" db="EMBL/GenBank/DDBJ databases">
        <authorList>
            <consortium name="Pathogen Informatics"/>
        </authorList>
    </citation>
    <scope>NUCLEOTIDE SEQUENCE [LARGE SCALE GENOMIC DNA]</scope>
</reference>
<gene>
    <name evidence="7" type="ORF">TTAC_LOCUS10217</name>
</gene>
<evidence type="ECO:0000256" key="4">
    <source>
        <dbReference type="ARBA" id="ARBA00022840"/>
    </source>
</evidence>
<dbReference type="InterPro" id="IPR000873">
    <property type="entry name" value="AMP-dep_synth/lig_dom"/>
</dbReference>
<dbReference type="PROSITE" id="PS00455">
    <property type="entry name" value="AMP_BINDING"/>
    <property type="match status" value="1"/>
</dbReference>
<dbReference type="GO" id="GO:0005524">
    <property type="term" value="F:ATP binding"/>
    <property type="evidence" value="ECO:0007669"/>
    <property type="project" value="UniProtKB-KW"/>
</dbReference>
<feature type="domain" description="AMP-dependent synthetase/ligase" evidence="5">
    <location>
        <begin position="74"/>
        <end position="301"/>
    </location>
</feature>
<keyword evidence="8" id="KW-1185">Reference proteome</keyword>
<accession>A0A0R3X9K7</accession>
<dbReference type="WBParaSite" id="TTAC_0001023201-mRNA-1">
    <property type="protein sequence ID" value="TTAC_0001023201-mRNA-1"/>
    <property type="gene ID" value="TTAC_0001023201"/>
</dbReference>
<dbReference type="Pfam" id="PF00501">
    <property type="entry name" value="AMP-binding"/>
    <property type="match status" value="1"/>
</dbReference>
<protein>
    <recommendedName>
        <fullName evidence="1">acetate--CoA ligase</fullName>
        <ecNumber evidence="1">6.2.1.1</ecNumber>
    </recommendedName>
</protein>
<dbReference type="EC" id="6.2.1.1" evidence="1"/>
<dbReference type="InterPro" id="IPR042099">
    <property type="entry name" value="ANL_N_sf"/>
</dbReference>
<name>A0A0R3X9K7_HYDTA</name>
<keyword evidence="2" id="KW-0436">Ligase</keyword>
<dbReference type="InterPro" id="IPR025110">
    <property type="entry name" value="AMP-bd_C"/>
</dbReference>